<evidence type="ECO:0008006" key="5">
    <source>
        <dbReference type="Google" id="ProtNLM"/>
    </source>
</evidence>
<evidence type="ECO:0000313" key="4">
    <source>
        <dbReference type="Proteomes" id="UP000193498"/>
    </source>
</evidence>
<sequence>MNQISSYVLQTLLIISCLVSSIIAVSPQNIMKMTVKYEVVWLDSTKGQFGANMTVSLPQESVSQSWKLKIKYQEPTKIAVYWGGDWDMLYNKDTYIIQPKNDSRLVKSYPFNAVFPLPKEKLDNDTVKGYILPVSYLLSVDNGADISLALEDDVQVIGTSSLRKPPGEFALHPTAPLSDTSEPTPDGLTIIGTPIGLYMYCAVFFLGALSYSIGTFQRSRFRSQFRYQANLRDDIKMVPIS</sequence>
<dbReference type="Proteomes" id="UP000193498">
    <property type="component" value="Unassembled WGS sequence"/>
</dbReference>
<evidence type="ECO:0000313" key="3">
    <source>
        <dbReference type="EMBL" id="ORX94798.1"/>
    </source>
</evidence>
<accession>A0A1Y1Y9Z0</accession>
<feature type="chain" id="PRO_5012575946" description="Protein PBN1" evidence="2">
    <location>
        <begin position="25"/>
        <end position="241"/>
    </location>
</feature>
<proteinExistence type="predicted"/>
<keyword evidence="2" id="KW-0732">Signal</keyword>
<keyword evidence="1" id="KW-0812">Transmembrane</keyword>
<dbReference type="InParanoid" id="A0A1Y1Y9Z0"/>
<dbReference type="AlphaFoldDB" id="A0A1Y1Y9Z0"/>
<keyword evidence="1" id="KW-1133">Transmembrane helix</keyword>
<keyword evidence="4" id="KW-1185">Reference proteome</keyword>
<organism evidence="3 4">
    <name type="scientific">Basidiobolus meristosporus CBS 931.73</name>
    <dbReference type="NCBI Taxonomy" id="1314790"/>
    <lineage>
        <taxon>Eukaryota</taxon>
        <taxon>Fungi</taxon>
        <taxon>Fungi incertae sedis</taxon>
        <taxon>Zoopagomycota</taxon>
        <taxon>Entomophthoromycotina</taxon>
        <taxon>Basidiobolomycetes</taxon>
        <taxon>Basidiobolales</taxon>
        <taxon>Basidiobolaceae</taxon>
        <taxon>Basidiobolus</taxon>
    </lineage>
</organism>
<dbReference type="EMBL" id="MCFE01000195">
    <property type="protein sequence ID" value="ORX94798.1"/>
    <property type="molecule type" value="Genomic_DNA"/>
</dbReference>
<keyword evidence="1" id="KW-0472">Membrane</keyword>
<evidence type="ECO:0000256" key="1">
    <source>
        <dbReference type="SAM" id="Phobius"/>
    </source>
</evidence>
<feature type="transmembrane region" description="Helical" evidence="1">
    <location>
        <begin position="197"/>
        <end position="216"/>
    </location>
</feature>
<reference evidence="3 4" key="1">
    <citation type="submission" date="2016-07" db="EMBL/GenBank/DDBJ databases">
        <title>Pervasive Adenine N6-methylation of Active Genes in Fungi.</title>
        <authorList>
            <consortium name="DOE Joint Genome Institute"/>
            <person name="Mondo S.J."/>
            <person name="Dannebaum R.O."/>
            <person name="Kuo R.C."/>
            <person name="Labutti K."/>
            <person name="Haridas S."/>
            <person name="Kuo A."/>
            <person name="Salamov A."/>
            <person name="Ahrendt S.R."/>
            <person name="Lipzen A."/>
            <person name="Sullivan W."/>
            <person name="Andreopoulos W.B."/>
            <person name="Clum A."/>
            <person name="Lindquist E."/>
            <person name="Daum C."/>
            <person name="Ramamoorthy G.K."/>
            <person name="Gryganskyi A."/>
            <person name="Culley D."/>
            <person name="Magnuson J.K."/>
            <person name="James T.Y."/>
            <person name="O'Malley M.A."/>
            <person name="Stajich J.E."/>
            <person name="Spatafora J.W."/>
            <person name="Visel A."/>
            <person name="Grigoriev I.V."/>
        </authorList>
    </citation>
    <scope>NUCLEOTIDE SEQUENCE [LARGE SCALE GENOMIC DNA]</scope>
    <source>
        <strain evidence="3 4">CBS 931.73</strain>
    </source>
</reference>
<evidence type="ECO:0000256" key="2">
    <source>
        <dbReference type="SAM" id="SignalP"/>
    </source>
</evidence>
<comment type="caution">
    <text evidence="3">The sequence shown here is derived from an EMBL/GenBank/DDBJ whole genome shotgun (WGS) entry which is preliminary data.</text>
</comment>
<feature type="signal peptide" evidence="2">
    <location>
        <begin position="1"/>
        <end position="24"/>
    </location>
</feature>
<name>A0A1Y1Y9Z0_9FUNG</name>
<gene>
    <name evidence="3" type="ORF">K493DRAFT_315319</name>
</gene>
<protein>
    <recommendedName>
        <fullName evidence="5">Protein PBN1</fullName>
    </recommendedName>
</protein>